<dbReference type="RefSeq" id="WP_059520276.1">
    <property type="nucleotide sequence ID" value="NZ_LOWA01000056.1"/>
</dbReference>
<gene>
    <name evidence="1" type="ORF">WS67_22210</name>
</gene>
<dbReference type="SUPFAM" id="SSF53474">
    <property type="entry name" value="alpha/beta-Hydrolases"/>
    <property type="match status" value="1"/>
</dbReference>
<dbReference type="Gene3D" id="3.40.50.1820">
    <property type="entry name" value="alpha/beta hydrolase"/>
    <property type="match status" value="1"/>
</dbReference>
<dbReference type="AlphaFoldDB" id="A0A118DLX6"/>
<dbReference type="InterPro" id="IPR010662">
    <property type="entry name" value="RBBP9/YdeN"/>
</dbReference>
<evidence type="ECO:0000313" key="2">
    <source>
        <dbReference type="Proteomes" id="UP000062788"/>
    </source>
</evidence>
<keyword evidence="2" id="KW-1185">Reference proteome</keyword>
<proteinExistence type="predicted"/>
<reference evidence="1 2" key="1">
    <citation type="submission" date="2015-11" db="EMBL/GenBank/DDBJ databases">
        <title>Expanding the genomic diversity of Burkholderia species for the development of highly accurate diagnostics.</title>
        <authorList>
            <person name="Sahl J."/>
            <person name="Keim P."/>
            <person name="Wagner D."/>
        </authorList>
    </citation>
    <scope>NUCLEOTIDE SEQUENCE [LARGE SCALE GENOMIC DNA]</scope>
    <source>
        <strain evidence="1 2">TSV85</strain>
    </source>
</reference>
<accession>A0A118DLX6</accession>
<dbReference type="Pfam" id="PF06821">
    <property type="entry name" value="Ser_hydrolase"/>
    <property type="match status" value="1"/>
</dbReference>
<name>A0A118DLX6_9BURK</name>
<evidence type="ECO:0008006" key="3">
    <source>
        <dbReference type="Google" id="ProtNLM"/>
    </source>
</evidence>
<comment type="caution">
    <text evidence="1">The sequence shown here is derived from an EMBL/GenBank/DDBJ whole genome shotgun (WGS) entry which is preliminary data.</text>
</comment>
<dbReference type="GO" id="GO:0016787">
    <property type="term" value="F:hydrolase activity"/>
    <property type="evidence" value="ECO:0007669"/>
    <property type="project" value="InterPro"/>
</dbReference>
<dbReference type="EMBL" id="LOWA01000056">
    <property type="protein sequence ID" value="KVE23918.1"/>
    <property type="molecule type" value="Genomic_DNA"/>
</dbReference>
<protein>
    <recommendedName>
        <fullName evidence="3">Alpha/beta hydrolase</fullName>
    </recommendedName>
</protein>
<dbReference type="Proteomes" id="UP000062788">
    <property type="component" value="Unassembled WGS sequence"/>
</dbReference>
<dbReference type="InterPro" id="IPR029058">
    <property type="entry name" value="AB_hydrolase_fold"/>
</dbReference>
<dbReference type="OrthoDB" id="9804993at2"/>
<organism evidence="1 2">
    <name type="scientific">Burkholderia singularis</name>
    <dbReference type="NCBI Taxonomy" id="1503053"/>
    <lineage>
        <taxon>Bacteria</taxon>
        <taxon>Pseudomonadati</taxon>
        <taxon>Pseudomonadota</taxon>
        <taxon>Betaproteobacteria</taxon>
        <taxon>Burkholderiales</taxon>
        <taxon>Burkholderiaceae</taxon>
        <taxon>Burkholderia</taxon>
        <taxon>pseudomallei group</taxon>
    </lineage>
</organism>
<evidence type="ECO:0000313" key="1">
    <source>
        <dbReference type="EMBL" id="KVE23918.1"/>
    </source>
</evidence>
<sequence>MNRRVLNVPGHGNSGATHWQSIWEVTKPGHWRRMKVDDWQHAVCDEWVTAIHREIEALGPDTIIVAHSLGCLALAHWAAQHAVAIRGALLVAVPDPSAPAFPRAFCTGFSPVPLTRLPFRSIVVASNDDVYATIDYARYHANKWGSAFVDAGARGHLNADSQLDDWAQGYGLLQHFDAAQFIGDIAPGGTAF</sequence>